<dbReference type="PROSITE" id="PS50850">
    <property type="entry name" value="MFS"/>
    <property type="match status" value="1"/>
</dbReference>
<evidence type="ECO:0000256" key="2">
    <source>
        <dbReference type="ARBA" id="ARBA00022475"/>
    </source>
</evidence>
<dbReference type="CDD" id="cd17324">
    <property type="entry name" value="MFS_NepI_like"/>
    <property type="match status" value="1"/>
</dbReference>
<organism evidence="8 9">
    <name type="scientific">Micrococcus terreus</name>
    <dbReference type="NCBI Taxonomy" id="574650"/>
    <lineage>
        <taxon>Bacteria</taxon>
        <taxon>Bacillati</taxon>
        <taxon>Actinomycetota</taxon>
        <taxon>Actinomycetes</taxon>
        <taxon>Micrococcales</taxon>
        <taxon>Micrococcaceae</taxon>
        <taxon>Micrococcus</taxon>
    </lineage>
</organism>
<gene>
    <name evidence="8" type="ORF">SAMN04487966_101450</name>
</gene>
<feature type="transmembrane region" description="Helical" evidence="6">
    <location>
        <begin position="62"/>
        <end position="80"/>
    </location>
</feature>
<feature type="transmembrane region" description="Helical" evidence="6">
    <location>
        <begin position="191"/>
        <end position="213"/>
    </location>
</feature>
<dbReference type="STRING" id="574650.SAMN04487966_101450"/>
<feature type="transmembrane region" description="Helical" evidence="6">
    <location>
        <begin position="346"/>
        <end position="366"/>
    </location>
</feature>
<evidence type="ECO:0000256" key="6">
    <source>
        <dbReference type="SAM" id="Phobius"/>
    </source>
</evidence>
<feature type="transmembrane region" description="Helical" evidence="6">
    <location>
        <begin position="286"/>
        <end position="305"/>
    </location>
</feature>
<dbReference type="InterPro" id="IPR050189">
    <property type="entry name" value="MFS_Efflux_Transporters"/>
</dbReference>
<dbReference type="PANTHER" id="PTHR43124">
    <property type="entry name" value="PURINE EFFLUX PUMP PBUE"/>
    <property type="match status" value="1"/>
</dbReference>
<protein>
    <submittedName>
        <fullName evidence="8">MFS transporter, DHA1 family, arabinose polymer transporter</fullName>
    </submittedName>
</protein>
<dbReference type="Gene3D" id="1.20.1250.20">
    <property type="entry name" value="MFS general substrate transporter like domains"/>
    <property type="match status" value="2"/>
</dbReference>
<dbReference type="InterPro" id="IPR011701">
    <property type="entry name" value="MFS"/>
</dbReference>
<feature type="transmembrane region" description="Helical" evidence="6">
    <location>
        <begin position="86"/>
        <end position="107"/>
    </location>
</feature>
<feature type="transmembrane region" description="Helical" evidence="6">
    <location>
        <begin position="317"/>
        <end position="340"/>
    </location>
</feature>
<accession>A0A1I7MF88</accession>
<reference evidence="8 9" key="1">
    <citation type="submission" date="2016-10" db="EMBL/GenBank/DDBJ databases">
        <authorList>
            <person name="de Groot N.N."/>
        </authorList>
    </citation>
    <scope>NUCLEOTIDE SEQUENCE [LARGE SCALE GENOMIC DNA]</scope>
    <source>
        <strain evidence="8 9">CGMCC 1.7054</strain>
    </source>
</reference>
<evidence type="ECO:0000313" key="9">
    <source>
        <dbReference type="Proteomes" id="UP000198881"/>
    </source>
</evidence>
<dbReference type="GO" id="GO:0005886">
    <property type="term" value="C:plasma membrane"/>
    <property type="evidence" value="ECO:0007669"/>
    <property type="project" value="UniProtKB-SubCell"/>
</dbReference>
<feature type="transmembrane region" description="Helical" evidence="6">
    <location>
        <begin position="258"/>
        <end position="280"/>
    </location>
</feature>
<feature type="transmembrane region" description="Helical" evidence="6">
    <location>
        <begin position="119"/>
        <end position="141"/>
    </location>
</feature>
<keyword evidence="4 6" id="KW-1133">Transmembrane helix</keyword>
<dbReference type="InterPro" id="IPR036259">
    <property type="entry name" value="MFS_trans_sf"/>
</dbReference>
<evidence type="ECO:0000256" key="4">
    <source>
        <dbReference type="ARBA" id="ARBA00022989"/>
    </source>
</evidence>
<evidence type="ECO:0000259" key="7">
    <source>
        <dbReference type="PROSITE" id="PS50850"/>
    </source>
</evidence>
<feature type="transmembrane region" description="Helical" evidence="6">
    <location>
        <begin position="147"/>
        <end position="170"/>
    </location>
</feature>
<feature type="domain" description="Major facilitator superfamily (MFS) profile" evidence="7">
    <location>
        <begin position="1"/>
        <end position="370"/>
    </location>
</feature>
<feature type="transmembrane region" description="Helical" evidence="6">
    <location>
        <begin position="28"/>
        <end position="50"/>
    </location>
</feature>
<sequence>MGGFAIGTTEFAIMGLLPQAVEDLGVDLPAGGVLISAYALGVVVGAPLLAAGMARVDRRTSALWLMALFVVGHAISLWAPTYESMLVARFISGLPHGAYFSAAALAAAHLAGPARRGQAIAWVMAGLSVANLLGVPLATWLGQELGWRSMFVVTGVFGLATVLAVAVCVPTIPAPEGTSIRRELGGMASPALWKAVAVGIVGFAGMFALYTYIVPVMVEVGGMPLSLAPLVMGFYGVGMVVGTLLGGSWADRSAVRTLQWSLGLVAVSLAAFSLAAPWWWLSLIPLMAAAICASALVPSLQVLLVDSAPQSPQLAGALNHSALNLANAAGAWVGAAVIAGGATLQVPAAAGAVLAFLGLALSWILLRRTNRLSP</sequence>
<dbReference type="AlphaFoldDB" id="A0A1I7MF88"/>
<keyword evidence="2" id="KW-1003">Cell membrane</keyword>
<name>A0A1I7MF88_9MICC</name>
<dbReference type="InterPro" id="IPR020846">
    <property type="entry name" value="MFS_dom"/>
</dbReference>
<dbReference type="EMBL" id="FPCG01000001">
    <property type="protein sequence ID" value="SFV20569.1"/>
    <property type="molecule type" value="Genomic_DNA"/>
</dbReference>
<dbReference type="PANTHER" id="PTHR43124:SF3">
    <property type="entry name" value="CHLORAMPHENICOL EFFLUX PUMP RV0191"/>
    <property type="match status" value="1"/>
</dbReference>
<evidence type="ECO:0000256" key="1">
    <source>
        <dbReference type="ARBA" id="ARBA00004651"/>
    </source>
</evidence>
<comment type="subcellular location">
    <subcellularLocation>
        <location evidence="1">Cell membrane</location>
        <topology evidence="1">Multi-pass membrane protein</topology>
    </subcellularLocation>
</comment>
<dbReference type="GO" id="GO:0022857">
    <property type="term" value="F:transmembrane transporter activity"/>
    <property type="evidence" value="ECO:0007669"/>
    <property type="project" value="InterPro"/>
</dbReference>
<dbReference type="SUPFAM" id="SSF103473">
    <property type="entry name" value="MFS general substrate transporter"/>
    <property type="match status" value="1"/>
</dbReference>
<feature type="transmembrane region" description="Helical" evidence="6">
    <location>
        <begin position="225"/>
        <end position="246"/>
    </location>
</feature>
<evidence type="ECO:0000256" key="5">
    <source>
        <dbReference type="ARBA" id="ARBA00023136"/>
    </source>
</evidence>
<dbReference type="Pfam" id="PF07690">
    <property type="entry name" value="MFS_1"/>
    <property type="match status" value="1"/>
</dbReference>
<proteinExistence type="predicted"/>
<evidence type="ECO:0000256" key="3">
    <source>
        <dbReference type="ARBA" id="ARBA00022692"/>
    </source>
</evidence>
<keyword evidence="5 6" id="KW-0472">Membrane</keyword>
<dbReference type="Proteomes" id="UP000198881">
    <property type="component" value="Unassembled WGS sequence"/>
</dbReference>
<evidence type="ECO:0000313" key="8">
    <source>
        <dbReference type="EMBL" id="SFV20569.1"/>
    </source>
</evidence>
<keyword evidence="3 6" id="KW-0812">Transmembrane</keyword>
<keyword evidence="9" id="KW-1185">Reference proteome</keyword>
<dbReference type="OrthoDB" id="9814237at2"/>